<evidence type="ECO:0000313" key="2">
    <source>
        <dbReference type="Proteomes" id="UP000199668"/>
    </source>
</evidence>
<keyword evidence="2" id="KW-1185">Reference proteome</keyword>
<dbReference type="AlphaFoldDB" id="A0A1I4PE71"/>
<name>A0A1I4PE71_9BACI</name>
<proteinExistence type="predicted"/>
<dbReference type="RefSeq" id="WP_090927826.1">
    <property type="nucleotide sequence ID" value="NZ_FOTY01000025.1"/>
</dbReference>
<dbReference type="EMBL" id="FOTY01000025">
    <property type="protein sequence ID" value="SFM25836.1"/>
    <property type="molecule type" value="Genomic_DNA"/>
</dbReference>
<sequence>MSEQMTKAQAFKELYELLLYYSENRDKPVDENFDFFGNVERYCGIIGIDYDEFVEEFELKQEL</sequence>
<dbReference type="OrthoDB" id="2680439at2"/>
<evidence type="ECO:0000313" key="1">
    <source>
        <dbReference type="EMBL" id="SFM25836.1"/>
    </source>
</evidence>
<reference evidence="1 2" key="1">
    <citation type="submission" date="2016-10" db="EMBL/GenBank/DDBJ databases">
        <authorList>
            <person name="de Groot N.N."/>
        </authorList>
    </citation>
    <scope>NUCLEOTIDE SEQUENCE [LARGE SCALE GENOMIC DNA]</scope>
    <source>
        <strain evidence="1 2">CGMCC 1.6134</strain>
    </source>
</reference>
<protein>
    <submittedName>
        <fullName evidence="1">Uncharacterized protein</fullName>
    </submittedName>
</protein>
<accession>A0A1I4PE71</accession>
<organism evidence="1 2">
    <name type="scientific">Salibacterium qingdaonense</name>
    <dbReference type="NCBI Taxonomy" id="266892"/>
    <lineage>
        <taxon>Bacteria</taxon>
        <taxon>Bacillati</taxon>
        <taxon>Bacillota</taxon>
        <taxon>Bacilli</taxon>
        <taxon>Bacillales</taxon>
        <taxon>Bacillaceae</taxon>
    </lineage>
</organism>
<dbReference type="STRING" id="266892.SAMN04488054_12520"/>
<dbReference type="Proteomes" id="UP000199668">
    <property type="component" value="Unassembled WGS sequence"/>
</dbReference>
<gene>
    <name evidence="1" type="ORF">SAMN04488054_12520</name>
</gene>